<dbReference type="InterPro" id="IPR036485">
    <property type="entry name" value="Glu_synth_asu_C_sf"/>
</dbReference>
<dbReference type="Pfam" id="PF07992">
    <property type="entry name" value="Pyr_redox_2"/>
    <property type="match status" value="1"/>
</dbReference>
<dbReference type="PANTHER" id="PTHR43100">
    <property type="entry name" value="GLUTAMATE SYNTHASE [NADPH] SMALL CHAIN"/>
    <property type="match status" value="1"/>
</dbReference>
<dbReference type="GO" id="GO:0046872">
    <property type="term" value="F:metal ion binding"/>
    <property type="evidence" value="ECO:0007669"/>
    <property type="project" value="UniProtKB-KW"/>
</dbReference>
<evidence type="ECO:0000313" key="6">
    <source>
        <dbReference type="Proteomes" id="UP000076268"/>
    </source>
</evidence>
<dbReference type="OrthoDB" id="9803192at2"/>
<name>A0A154BPC4_ANASB</name>
<dbReference type="PROSITE" id="PS51379">
    <property type="entry name" value="4FE4S_FER_2"/>
    <property type="match status" value="2"/>
</dbReference>
<dbReference type="PRINTS" id="PR00419">
    <property type="entry name" value="ADXRDTASE"/>
</dbReference>
<dbReference type="Gene3D" id="3.30.70.20">
    <property type="match status" value="1"/>
</dbReference>
<dbReference type="Proteomes" id="UP000076268">
    <property type="component" value="Unassembled WGS sequence"/>
</dbReference>
<dbReference type="GO" id="GO:0051536">
    <property type="term" value="F:iron-sulfur cluster binding"/>
    <property type="evidence" value="ECO:0007669"/>
    <property type="project" value="UniProtKB-KW"/>
</dbReference>
<reference evidence="5 6" key="1">
    <citation type="submission" date="2016-02" db="EMBL/GenBank/DDBJ databases">
        <title>Anaerosporomusa subterraneum gen. nov., sp. nov., a spore-forming obligate anaerobe isolated from saprolite.</title>
        <authorList>
            <person name="Choi J.K."/>
            <person name="Shah M."/>
            <person name="Yee N."/>
        </authorList>
    </citation>
    <scope>NUCLEOTIDE SEQUENCE [LARGE SCALE GENOMIC DNA]</scope>
    <source>
        <strain evidence="5 6">RU4</strain>
    </source>
</reference>
<dbReference type="SUPFAM" id="SSF46548">
    <property type="entry name" value="alpha-helical ferredoxin"/>
    <property type="match status" value="1"/>
</dbReference>
<dbReference type="InterPro" id="IPR002489">
    <property type="entry name" value="Glu_synth_asu_C"/>
</dbReference>
<dbReference type="Gene3D" id="3.40.50.720">
    <property type="entry name" value="NAD(P)-binding Rossmann-like Domain"/>
    <property type="match status" value="1"/>
</dbReference>
<dbReference type="Gene3D" id="3.50.50.60">
    <property type="entry name" value="FAD/NAD(P)-binding domain"/>
    <property type="match status" value="1"/>
</dbReference>
<sequence>MFSIYATEGNKRMSTQDLLEAINAALAAGETDFFIEASGQHDIGGPLWHPEGKTIKFRVVNPGQRVGSMCLPGTEILVEGPASADVGWLNAGGTITVKGDGGDTTAHCAASGKIYVGGRAGTRSGSMMKHDPLYDPPEFWVLKSCGSFSFEFMSGGIAVICGYGSSSDESVLGDRSCVGMVGGVLYVRGPVTGVSKKDVKIQSLAAPDIAYLQSGMNNFLSYIDRPELATELTDWSEWKKIVPLSYDERPKKANTDIRSFRTQQWVQGGIFGDVCVDDYQVVGLVANGLYRQRVPVWENSRYSAPCEFNCPASIPTQTRFNLLREGKIDEAYKLVLDYTPFPGSVCGSVCPNPCMDDCTRQSLDLSAQIGQLGLYSQEVSPPKPELETGRSVAVIGGGAAGLSVAWQLARKGHQVTVYEQDQRMGGKMEQVIPRSRLLPEILARELKRIEAMGVKFRTGVRVDQALFATLRDANDAVVVATGAHIPRVFPWPGNERVVKGLDFLKAVNRGERPPVGKKVVVIGCGNSGMDAAVGAYQMGAEQVTCIDVQKPAAFAKEIEHVETLGGVLLWPVMTKEITAEGLVATDGRVYPADTVIITVGETPDLGFLPAEIPLERGCLQPAGDYGIAAGVFTAGDTIRPGRLVDAIGMANQAAESIHAWLTSGEYAPPKKTIIPAGRLHTAYFAKCGACELPAAEQDHQRCISCGTCRDCHMCEKSCPEKAISRTTADGSYQYASDAQRCIGCGICAGVCPCGVWTMNANSEPILMYKTTVAS</sequence>
<protein>
    <submittedName>
        <fullName evidence="5">4Fe-4S ferredoxin</fullName>
    </submittedName>
</protein>
<dbReference type="Gene3D" id="2.160.20.60">
    <property type="entry name" value="Glutamate synthase, alpha subunit, C-terminal domain"/>
    <property type="match status" value="1"/>
</dbReference>
<feature type="domain" description="4Fe-4S ferredoxin-type" evidence="4">
    <location>
        <begin position="699"/>
        <end position="728"/>
    </location>
</feature>
<keyword evidence="3" id="KW-0411">Iron-sulfur</keyword>
<dbReference type="InterPro" id="IPR036188">
    <property type="entry name" value="FAD/NAD-bd_sf"/>
</dbReference>
<dbReference type="RefSeq" id="WP_066243434.1">
    <property type="nucleotide sequence ID" value="NZ_LSGP01000020.1"/>
</dbReference>
<dbReference type="InterPro" id="IPR051394">
    <property type="entry name" value="Glutamate_Synthase"/>
</dbReference>
<comment type="caution">
    <text evidence="5">The sequence shown here is derived from an EMBL/GenBank/DDBJ whole genome shotgun (WGS) entry which is preliminary data.</text>
</comment>
<evidence type="ECO:0000256" key="3">
    <source>
        <dbReference type="ARBA" id="ARBA00023014"/>
    </source>
</evidence>
<dbReference type="InterPro" id="IPR028261">
    <property type="entry name" value="DPD_II"/>
</dbReference>
<dbReference type="AlphaFoldDB" id="A0A154BPC4"/>
<proteinExistence type="predicted"/>
<dbReference type="Gene3D" id="1.10.1060.10">
    <property type="entry name" value="Alpha-helical ferredoxin"/>
    <property type="match status" value="1"/>
</dbReference>
<dbReference type="Pfam" id="PF01493">
    <property type="entry name" value="GXGXG"/>
    <property type="match status" value="1"/>
</dbReference>
<dbReference type="InterPro" id="IPR009051">
    <property type="entry name" value="Helical_ferredxn"/>
</dbReference>
<evidence type="ECO:0000259" key="4">
    <source>
        <dbReference type="PROSITE" id="PS51379"/>
    </source>
</evidence>
<feature type="domain" description="4Fe-4S ferredoxin-type" evidence="4">
    <location>
        <begin position="732"/>
        <end position="761"/>
    </location>
</feature>
<evidence type="ECO:0000256" key="2">
    <source>
        <dbReference type="ARBA" id="ARBA00023004"/>
    </source>
</evidence>
<dbReference type="STRING" id="1794912.AXX12_11035"/>
<dbReference type="SUPFAM" id="SSF51971">
    <property type="entry name" value="Nucleotide-binding domain"/>
    <property type="match status" value="1"/>
</dbReference>
<dbReference type="GO" id="GO:0016491">
    <property type="term" value="F:oxidoreductase activity"/>
    <property type="evidence" value="ECO:0007669"/>
    <property type="project" value="InterPro"/>
</dbReference>
<dbReference type="PROSITE" id="PS00198">
    <property type="entry name" value="4FE4S_FER_1"/>
    <property type="match status" value="1"/>
</dbReference>
<dbReference type="EMBL" id="LSGP01000020">
    <property type="protein sequence ID" value="KYZ75735.1"/>
    <property type="molecule type" value="Genomic_DNA"/>
</dbReference>
<accession>A0A154BPC4</accession>
<keyword evidence="2" id="KW-0408">Iron</keyword>
<keyword evidence="6" id="KW-1185">Reference proteome</keyword>
<dbReference type="SUPFAM" id="SSF54862">
    <property type="entry name" value="4Fe-4S ferredoxins"/>
    <property type="match status" value="1"/>
</dbReference>
<evidence type="ECO:0000256" key="1">
    <source>
        <dbReference type="ARBA" id="ARBA00022723"/>
    </source>
</evidence>
<gene>
    <name evidence="5" type="ORF">AXX12_11035</name>
</gene>
<dbReference type="PANTHER" id="PTHR43100:SF2">
    <property type="entry name" value="BNAA03G19380D PROTEIN"/>
    <property type="match status" value="1"/>
</dbReference>
<dbReference type="InterPro" id="IPR023753">
    <property type="entry name" value="FAD/NAD-binding_dom"/>
</dbReference>
<dbReference type="Pfam" id="PF14691">
    <property type="entry name" value="Fer4_20"/>
    <property type="match status" value="1"/>
</dbReference>
<keyword evidence="1" id="KW-0479">Metal-binding</keyword>
<dbReference type="InterPro" id="IPR017900">
    <property type="entry name" value="4Fe4S_Fe_S_CS"/>
</dbReference>
<dbReference type="SUPFAM" id="SSF69336">
    <property type="entry name" value="Alpha subunit of glutamate synthase, C-terminal domain"/>
    <property type="match status" value="1"/>
</dbReference>
<organism evidence="5 6">
    <name type="scientific">Anaerosporomusa subterranea</name>
    <dbReference type="NCBI Taxonomy" id="1794912"/>
    <lineage>
        <taxon>Bacteria</taxon>
        <taxon>Bacillati</taxon>
        <taxon>Bacillota</taxon>
        <taxon>Negativicutes</taxon>
        <taxon>Acetonemataceae</taxon>
        <taxon>Anaerosporomusa</taxon>
    </lineage>
</organism>
<dbReference type="InterPro" id="IPR017896">
    <property type="entry name" value="4Fe4S_Fe-S-bd"/>
</dbReference>
<evidence type="ECO:0000313" key="5">
    <source>
        <dbReference type="EMBL" id="KYZ75735.1"/>
    </source>
</evidence>